<dbReference type="NCBIfam" id="TIGR00684">
    <property type="entry name" value="narJ"/>
    <property type="match status" value="1"/>
</dbReference>
<name>A0A1H7G6C3_9NOCA</name>
<reference evidence="3" key="1">
    <citation type="submission" date="2016-10" db="EMBL/GenBank/DDBJ databases">
        <authorList>
            <person name="Varghese N."/>
            <person name="Submissions S."/>
        </authorList>
    </citation>
    <scope>NUCLEOTIDE SEQUENCE [LARGE SCALE GENOMIC DNA]</scope>
    <source>
        <strain evidence="3">DSM 44675</strain>
    </source>
</reference>
<gene>
    <name evidence="2" type="ORF">SAMN05444583_101391</name>
</gene>
<dbReference type="Proteomes" id="UP000198677">
    <property type="component" value="Unassembled WGS sequence"/>
</dbReference>
<dbReference type="OrthoDB" id="4307003at2"/>
<sequence>MRLLGRRSGETTTRRLVWQASSLLLAYPDAGQPGRLGAVDRILGHLSPEHRDPLAATTSYLRETEPFEAAARYVETFDLRRKTTLFLTYWTDGDTRNRGEAILSFARAYRSVGVEPPEGESPDHLAVVLEFAATVDADVGYRLLRANRVPIGMLAAALTESESPYACVLAAIGLTLPAATEREQAHAQELAIAGPPAEAVGLQPFTLTVPPRRTDVTGIPRREGAR</sequence>
<dbReference type="PANTHER" id="PTHR43680">
    <property type="entry name" value="NITRATE REDUCTASE MOLYBDENUM COFACTOR ASSEMBLY CHAPERONE"/>
    <property type="match status" value="1"/>
</dbReference>
<evidence type="ECO:0000313" key="2">
    <source>
        <dbReference type="EMBL" id="SEK33624.1"/>
    </source>
</evidence>
<dbReference type="GO" id="GO:0016530">
    <property type="term" value="F:metallochaperone activity"/>
    <property type="evidence" value="ECO:0007669"/>
    <property type="project" value="TreeGrafter"/>
</dbReference>
<dbReference type="GO" id="GO:0051082">
    <property type="term" value="F:unfolded protein binding"/>
    <property type="evidence" value="ECO:0007669"/>
    <property type="project" value="InterPro"/>
</dbReference>
<dbReference type="GO" id="GO:0051131">
    <property type="term" value="P:chaperone-mediated protein complex assembly"/>
    <property type="evidence" value="ECO:0007669"/>
    <property type="project" value="InterPro"/>
</dbReference>
<dbReference type="InterPro" id="IPR003765">
    <property type="entry name" value="NO3_reductase_chaperone_NarJ"/>
</dbReference>
<dbReference type="InterPro" id="IPR020945">
    <property type="entry name" value="DMSO/NO3_reduct_chaperone"/>
</dbReference>
<dbReference type="EMBL" id="FOAW01000001">
    <property type="protein sequence ID" value="SEK33624.1"/>
    <property type="molecule type" value="Genomic_DNA"/>
</dbReference>
<accession>A0A1H7G6C3</accession>
<dbReference type="GO" id="GO:0042128">
    <property type="term" value="P:nitrate assimilation"/>
    <property type="evidence" value="ECO:0007669"/>
    <property type="project" value="UniProtKB-KW"/>
</dbReference>
<dbReference type="AlphaFoldDB" id="A0A1H7G6C3"/>
<dbReference type="RefSeq" id="WP_072753862.1">
    <property type="nucleotide sequence ID" value="NZ_FOAW01000001.1"/>
</dbReference>
<keyword evidence="1" id="KW-0534">Nitrate assimilation</keyword>
<dbReference type="InterPro" id="IPR036411">
    <property type="entry name" value="TorD-like_sf"/>
</dbReference>
<protein>
    <submittedName>
        <fullName evidence="2">Nitrate reductase delta subunit</fullName>
    </submittedName>
</protein>
<proteinExistence type="predicted"/>
<evidence type="ECO:0000256" key="1">
    <source>
        <dbReference type="ARBA" id="ARBA00023063"/>
    </source>
</evidence>
<dbReference type="Pfam" id="PF02613">
    <property type="entry name" value="Nitrate_red_del"/>
    <property type="match status" value="1"/>
</dbReference>
<evidence type="ECO:0000313" key="3">
    <source>
        <dbReference type="Proteomes" id="UP000198677"/>
    </source>
</evidence>
<organism evidence="2 3">
    <name type="scientific">Rhodococcus maanshanensis</name>
    <dbReference type="NCBI Taxonomy" id="183556"/>
    <lineage>
        <taxon>Bacteria</taxon>
        <taxon>Bacillati</taxon>
        <taxon>Actinomycetota</taxon>
        <taxon>Actinomycetes</taxon>
        <taxon>Mycobacteriales</taxon>
        <taxon>Nocardiaceae</taxon>
        <taxon>Rhodococcus</taxon>
    </lineage>
</organism>
<dbReference type="PANTHER" id="PTHR43680:SF2">
    <property type="entry name" value="NITRATE REDUCTASE MOLYBDENUM COFACTOR ASSEMBLY CHAPERONE NARJ"/>
    <property type="match status" value="1"/>
</dbReference>
<keyword evidence="3" id="KW-1185">Reference proteome</keyword>
<dbReference type="Gene3D" id="1.10.3480.10">
    <property type="entry name" value="TorD-like"/>
    <property type="match status" value="1"/>
</dbReference>
<dbReference type="SUPFAM" id="SSF89155">
    <property type="entry name" value="TorD-like"/>
    <property type="match status" value="1"/>
</dbReference>